<feature type="transmembrane region" description="Helical" evidence="1">
    <location>
        <begin position="187"/>
        <end position="210"/>
    </location>
</feature>
<dbReference type="EMBL" id="VCGU01000001">
    <property type="protein sequence ID" value="TRY80483.1"/>
    <property type="molecule type" value="Genomic_DNA"/>
</dbReference>
<proteinExistence type="predicted"/>
<protein>
    <submittedName>
        <fullName evidence="2">Uncharacterized protein</fullName>
    </submittedName>
</protein>
<dbReference type="Proteomes" id="UP000318571">
    <property type="component" value="Chromosome 12"/>
</dbReference>
<organism evidence="2 3">
    <name type="scientific">Tigriopus californicus</name>
    <name type="common">Marine copepod</name>
    <dbReference type="NCBI Taxonomy" id="6832"/>
    <lineage>
        <taxon>Eukaryota</taxon>
        <taxon>Metazoa</taxon>
        <taxon>Ecdysozoa</taxon>
        <taxon>Arthropoda</taxon>
        <taxon>Crustacea</taxon>
        <taxon>Multicrustacea</taxon>
        <taxon>Hexanauplia</taxon>
        <taxon>Copepoda</taxon>
        <taxon>Harpacticoida</taxon>
        <taxon>Harpacticidae</taxon>
        <taxon>Tigriopus</taxon>
    </lineage>
</organism>
<sequence>MERVQGNLFFWNATIEATNQWVVHEFQIMFQRLTFVWVLFVTNKLLNDFIIRTTLSKPLVMISILDYVFVDLLHIATYSLALISVTTSLKTLKVPIPHVVAVPLSWLLFMSILMVFLYLTFGVIIRYVFITTKRIYLGSITDERLRWLTLGTGIVIAIIICLCLNLWGEPAYFRSQTGGINLSKHKAFSYVMSALASFSIVLNITLSFLIRKKNSEADGASVTSATSSQEMLSMGLLCLMALFMLSLALTNVINFKELQKDRDARLRMLIGSYALPFTCFMTKKQLRQKVLANLKIDKVSDIMKGRWSRSGH</sequence>
<name>A0A553PS28_TIGCA</name>
<feature type="transmembrane region" description="Helical" evidence="1">
    <location>
        <begin position="58"/>
        <end position="84"/>
    </location>
</feature>
<keyword evidence="3" id="KW-1185">Reference proteome</keyword>
<accession>A0A553PS28</accession>
<feature type="transmembrane region" description="Helical" evidence="1">
    <location>
        <begin position="145"/>
        <end position="167"/>
    </location>
</feature>
<comment type="caution">
    <text evidence="2">The sequence shown here is derived from an EMBL/GenBank/DDBJ whole genome shotgun (WGS) entry which is preliminary data.</text>
</comment>
<gene>
    <name evidence="2" type="ORF">TCAL_09572</name>
</gene>
<feature type="transmembrane region" description="Helical" evidence="1">
    <location>
        <begin position="231"/>
        <end position="253"/>
    </location>
</feature>
<dbReference type="AlphaFoldDB" id="A0A553PS28"/>
<keyword evidence="1" id="KW-1133">Transmembrane helix</keyword>
<evidence type="ECO:0000313" key="3">
    <source>
        <dbReference type="Proteomes" id="UP000318571"/>
    </source>
</evidence>
<keyword evidence="1" id="KW-0472">Membrane</keyword>
<feature type="transmembrane region" description="Helical" evidence="1">
    <location>
        <begin position="104"/>
        <end position="125"/>
    </location>
</feature>
<evidence type="ECO:0000313" key="2">
    <source>
        <dbReference type="EMBL" id="TRY80483.1"/>
    </source>
</evidence>
<evidence type="ECO:0000256" key="1">
    <source>
        <dbReference type="SAM" id="Phobius"/>
    </source>
</evidence>
<keyword evidence="1" id="KW-0812">Transmembrane</keyword>
<reference evidence="2 3" key="1">
    <citation type="journal article" date="2018" name="Nat. Ecol. Evol.">
        <title>Genomic signatures of mitonuclear coevolution across populations of Tigriopus californicus.</title>
        <authorList>
            <person name="Barreto F.S."/>
            <person name="Watson E.T."/>
            <person name="Lima T.G."/>
            <person name="Willett C.S."/>
            <person name="Edmands S."/>
            <person name="Li W."/>
            <person name="Burton R.S."/>
        </authorList>
    </citation>
    <scope>NUCLEOTIDE SEQUENCE [LARGE SCALE GENOMIC DNA]</scope>
    <source>
        <strain evidence="2 3">San Diego</strain>
    </source>
</reference>